<proteinExistence type="predicted"/>
<sequence length="154" mass="17523">MERSVLMPVPLSLVGRVADLLDEYDFQAGRGGLAGTLEGDRVFVPQQGPWTAEEIGRLAGRMVERKYDLVVDLMDLAAAKGDWVVPPVERAESPYHVRNQLSAMTKLIKRDFDGRSYWPMEWKRREDGVYVYRTLPEIAAWWQAARNEQSAGAR</sequence>
<evidence type="ECO:0000313" key="1">
    <source>
        <dbReference type="EMBL" id="SHF98033.1"/>
    </source>
</evidence>
<reference evidence="1 2" key="1">
    <citation type="submission" date="2016-11" db="EMBL/GenBank/DDBJ databases">
        <authorList>
            <person name="Jaros S."/>
            <person name="Januszkiewicz K."/>
            <person name="Wedrychowicz H."/>
        </authorList>
    </citation>
    <scope>NUCLEOTIDE SEQUENCE [LARGE SCALE GENOMIC DNA]</scope>
    <source>
        <strain evidence="1 2">DSM 45408</strain>
    </source>
</reference>
<dbReference type="AlphaFoldDB" id="A0A1M5G2T6"/>
<accession>A0A1M5G2T6</accession>
<name>A0A1M5G2T6_9ACTN</name>
<keyword evidence="2" id="KW-1185">Reference proteome</keyword>
<evidence type="ECO:0000313" key="2">
    <source>
        <dbReference type="Proteomes" id="UP000184471"/>
    </source>
</evidence>
<dbReference type="EMBL" id="FQVX01000001">
    <property type="protein sequence ID" value="SHF98033.1"/>
    <property type="molecule type" value="Genomic_DNA"/>
</dbReference>
<protein>
    <submittedName>
        <fullName evidence="1">Uncharacterized protein</fullName>
    </submittedName>
</protein>
<organism evidence="1 2">
    <name type="scientific">Geodermatophilus nigrescens</name>
    <dbReference type="NCBI Taxonomy" id="1070870"/>
    <lineage>
        <taxon>Bacteria</taxon>
        <taxon>Bacillati</taxon>
        <taxon>Actinomycetota</taxon>
        <taxon>Actinomycetes</taxon>
        <taxon>Geodermatophilales</taxon>
        <taxon>Geodermatophilaceae</taxon>
        <taxon>Geodermatophilus</taxon>
    </lineage>
</organism>
<gene>
    <name evidence="1" type="ORF">SAMN05444351_1521</name>
</gene>
<dbReference type="Proteomes" id="UP000184471">
    <property type="component" value="Unassembled WGS sequence"/>
</dbReference>